<feature type="compositionally biased region" description="Gly residues" evidence="3">
    <location>
        <begin position="406"/>
        <end position="415"/>
    </location>
</feature>
<reference evidence="6 7" key="1">
    <citation type="journal article" date="2006" name="Nature">
        <title>Insights from the genome of the biotrophic fungal plant pathogen Ustilago maydis.</title>
        <authorList>
            <person name="Kamper J."/>
            <person name="Kahmann R."/>
            <person name="Bolker M."/>
            <person name="Ma L.J."/>
            <person name="Brefort T."/>
            <person name="Saville B.J."/>
            <person name="Banuett F."/>
            <person name="Kronstad J.W."/>
            <person name="Gold S.E."/>
            <person name="Muller O."/>
            <person name="Perlin M.H."/>
            <person name="Wosten H.A."/>
            <person name="de Vries R."/>
            <person name="Ruiz-Herrera J."/>
            <person name="Reynaga-Pena C.G."/>
            <person name="Snetselaar K."/>
            <person name="McCann M."/>
            <person name="Perez-Martin J."/>
            <person name="Feldbrugge M."/>
            <person name="Basse C.W."/>
            <person name="Steinberg G."/>
            <person name="Ibeas J.I."/>
            <person name="Holloman W."/>
            <person name="Guzman P."/>
            <person name="Farman M."/>
            <person name="Stajich J.E."/>
            <person name="Sentandreu R."/>
            <person name="Gonzalez-Prieto J.M."/>
            <person name="Kennell J.C."/>
            <person name="Molina L."/>
            <person name="Schirawski J."/>
            <person name="Mendoza-Mendoza A."/>
            <person name="Greilinger D."/>
            <person name="Munch K."/>
            <person name="Rossel N."/>
            <person name="Scherer M."/>
            <person name="Vranes M."/>
            <person name="Ladendorf O."/>
            <person name="Vincon V."/>
            <person name="Fuchs U."/>
            <person name="Sandrock B."/>
            <person name="Meng S."/>
            <person name="Ho E.C."/>
            <person name="Cahill M.J."/>
            <person name="Boyce K.J."/>
            <person name="Klose J."/>
            <person name="Klosterman S.J."/>
            <person name="Deelstra H.J."/>
            <person name="Ortiz-Castellanos L."/>
            <person name="Li W."/>
            <person name="Sanchez-Alonso P."/>
            <person name="Schreier P.H."/>
            <person name="Hauser-Hahn I."/>
            <person name="Vaupel M."/>
            <person name="Koopmann E."/>
            <person name="Friedrich G."/>
            <person name="Voss H."/>
            <person name="Schluter T."/>
            <person name="Margolis J."/>
            <person name="Platt D."/>
            <person name="Swimmer C."/>
            <person name="Gnirke A."/>
            <person name="Chen F."/>
            <person name="Vysotskaia V."/>
            <person name="Mannhaupt G."/>
            <person name="Guldener U."/>
            <person name="Munsterkotter M."/>
            <person name="Haase D."/>
            <person name="Oesterheld M."/>
            <person name="Mewes H.W."/>
            <person name="Mauceli E.W."/>
            <person name="DeCaprio D."/>
            <person name="Wade C.M."/>
            <person name="Butler J."/>
            <person name="Young S."/>
            <person name="Jaffe D.B."/>
            <person name="Calvo S."/>
            <person name="Nusbaum C."/>
            <person name="Galagan J."/>
            <person name="Birren B.W."/>
        </authorList>
    </citation>
    <scope>NUCLEOTIDE SEQUENCE [LARGE SCALE GENOMIC DNA]</scope>
    <source>
        <strain evidence="7">DSM 14603 / FGSC 9021 / UM521</strain>
    </source>
</reference>
<evidence type="ECO:0000256" key="3">
    <source>
        <dbReference type="SAM" id="MobiDB-lite"/>
    </source>
</evidence>
<dbReference type="SMART" id="SM01161">
    <property type="entry name" value="DUF1767"/>
    <property type="match status" value="1"/>
</dbReference>
<dbReference type="GO" id="GO:0000712">
    <property type="term" value="P:resolution of meiotic recombination intermediates"/>
    <property type="evidence" value="ECO:0000318"/>
    <property type="project" value="GO_Central"/>
</dbReference>
<dbReference type="Pfam" id="PF08585">
    <property type="entry name" value="RMI1_N_C"/>
    <property type="match status" value="1"/>
</dbReference>
<accession>A0A0D1CUQ8</accession>
<dbReference type="Gene3D" id="2.40.50.770">
    <property type="entry name" value="RecQ-mediated genome instability protein Rmi1, C-terminal domain"/>
    <property type="match status" value="1"/>
</dbReference>
<dbReference type="InParanoid" id="A0A0D1CUQ8"/>
<dbReference type="PANTHER" id="PTHR14790">
    <property type="entry name" value="RECQ-MEDIATED GENOME INSTABILITY PROTEIN 1 RMI1"/>
    <property type="match status" value="1"/>
</dbReference>
<dbReference type="InterPro" id="IPR042470">
    <property type="entry name" value="RMI1_N_C_sf"/>
</dbReference>
<evidence type="ECO:0000259" key="4">
    <source>
        <dbReference type="Pfam" id="PF08585"/>
    </source>
</evidence>
<evidence type="ECO:0000256" key="2">
    <source>
        <dbReference type="ARBA" id="ARBA00018987"/>
    </source>
</evidence>
<dbReference type="RefSeq" id="XP_011388401.1">
    <property type="nucleotide sequence ID" value="XM_011390099.1"/>
</dbReference>
<dbReference type="STRING" id="237631.A0A0D1CUQ8"/>
<feature type="region of interest" description="Disordered" evidence="3">
    <location>
        <begin position="304"/>
        <end position="451"/>
    </location>
</feature>
<dbReference type="EMBL" id="CM003143">
    <property type="protein sequence ID" value="KIS70163.1"/>
    <property type="molecule type" value="Genomic_DNA"/>
</dbReference>
<feature type="domain" description="RMI1 N-terminal" evidence="5">
    <location>
        <begin position="15"/>
        <end position="65"/>
    </location>
</feature>
<dbReference type="Pfam" id="PF21000">
    <property type="entry name" value="RMI1_N_N"/>
    <property type="match status" value="1"/>
</dbReference>
<dbReference type="VEuPathDB" id="FungiDB:UMAG_11783"/>
<feature type="domain" description="RecQ mediated genome instability protein 1 OB-fold" evidence="4">
    <location>
        <begin position="91"/>
        <end position="236"/>
    </location>
</feature>
<feature type="region of interest" description="Disordered" evidence="3">
    <location>
        <begin position="242"/>
        <end position="289"/>
    </location>
</feature>
<organism evidence="6 7">
    <name type="scientific">Mycosarcoma maydis</name>
    <name type="common">Corn smut fungus</name>
    <name type="synonym">Ustilago maydis</name>
    <dbReference type="NCBI Taxonomy" id="5270"/>
    <lineage>
        <taxon>Eukaryota</taxon>
        <taxon>Fungi</taxon>
        <taxon>Dikarya</taxon>
        <taxon>Basidiomycota</taxon>
        <taxon>Ustilaginomycotina</taxon>
        <taxon>Ustilaginomycetes</taxon>
        <taxon>Ustilaginales</taxon>
        <taxon>Ustilaginaceae</taxon>
        <taxon>Mycosarcoma</taxon>
    </lineage>
</organism>
<comment type="similarity">
    <text evidence="1">Belongs to the RMI1 family.</text>
</comment>
<dbReference type="GO" id="GO:0031422">
    <property type="term" value="C:RecQ family helicase-topoisomerase III complex"/>
    <property type="evidence" value="ECO:0000318"/>
    <property type="project" value="GO_Central"/>
</dbReference>
<proteinExistence type="inferred from homology"/>
<keyword evidence="7" id="KW-1185">Reference proteome</keyword>
<feature type="compositionally biased region" description="Basic and acidic residues" evidence="3">
    <location>
        <begin position="273"/>
        <end position="285"/>
    </location>
</feature>
<dbReference type="GO" id="GO:0000724">
    <property type="term" value="P:double-strand break repair via homologous recombination"/>
    <property type="evidence" value="ECO:0000318"/>
    <property type="project" value="GO_Central"/>
</dbReference>
<dbReference type="PANTHER" id="PTHR14790:SF15">
    <property type="entry name" value="RECQ-MEDIATED GENOME INSTABILITY PROTEIN 1"/>
    <property type="match status" value="1"/>
</dbReference>
<evidence type="ECO:0000256" key="1">
    <source>
        <dbReference type="ARBA" id="ARBA00006395"/>
    </source>
</evidence>
<sequence length="451" mass="48009">MVDNEQVPLAVSRLLAARYPTLDVDPSWLSNCVRNVRQRGLGSYAASSDQLAEAVRQELLDSDLAKVVPASYSRINAAALTSSSGKIGESGRGAILVQIESMIDIGYSASYQLEIAHARRDARCANMDPNQVPAESNTATEADHMADFQAQQDDKIQATTVYPRRMLKLELADGGNGTSVCAIEWQRIIGLDMNTTKIGTKLLLKGVAVKDGCLLLTPQTVVVEGGCVREKDQVAEDRFIDKLRSQLGKPPQSDTPADGERVAITPTHGAAPRSEKVEDFRRGSSPDEDECELLAALEAEEEIMTAASSSKRPTVSTNTASSSTNKDTGNAQSIIISDSALPPPTGRRPATLIVPEGMTQSSGGKVRSQRAADAPPKTHATQEDPISLIDSDDDDLFASIPDSILGGTGSAGMGGFERSQQGDGRQSSSMPPKALHSSREEPIVIESSPEP</sequence>
<dbReference type="GO" id="GO:0016604">
    <property type="term" value="C:nuclear body"/>
    <property type="evidence" value="ECO:0000318"/>
    <property type="project" value="GO_Central"/>
</dbReference>
<dbReference type="InterPro" id="IPR013894">
    <property type="entry name" value="RMI1_OB"/>
</dbReference>
<evidence type="ECO:0000313" key="6">
    <source>
        <dbReference type="EMBL" id="KIS70163.1"/>
    </source>
</evidence>
<evidence type="ECO:0000259" key="5">
    <source>
        <dbReference type="Pfam" id="PF21000"/>
    </source>
</evidence>
<protein>
    <recommendedName>
        <fullName evidence="2">RecQ-mediated genome instability protein 1</fullName>
    </recommendedName>
</protein>
<gene>
    <name evidence="6" type="ORF">UMAG_11783</name>
</gene>
<feature type="compositionally biased region" description="Polar residues" evidence="3">
    <location>
        <begin position="326"/>
        <end position="336"/>
    </location>
</feature>
<dbReference type="InterPro" id="IPR049363">
    <property type="entry name" value="RMI1_N"/>
</dbReference>
<feature type="compositionally biased region" description="Low complexity" evidence="3">
    <location>
        <begin position="314"/>
        <end position="325"/>
    </location>
</feature>
<dbReference type="GeneID" id="23567627"/>
<dbReference type="AlphaFoldDB" id="A0A0D1CUQ8"/>
<name>A0A0D1CUQ8_MYCMD</name>
<feature type="compositionally biased region" description="Low complexity" evidence="3">
    <location>
        <begin position="418"/>
        <end position="429"/>
    </location>
</feature>
<dbReference type="Proteomes" id="UP000000561">
    <property type="component" value="Chromosome 4"/>
</dbReference>
<dbReference type="KEGG" id="uma:UMAG_11783"/>
<dbReference type="OrthoDB" id="341511at2759"/>
<evidence type="ECO:0000313" key="7">
    <source>
        <dbReference type="Proteomes" id="UP000000561"/>
    </source>
</evidence>